<evidence type="ECO:0000256" key="8">
    <source>
        <dbReference type="SAM" id="Phobius"/>
    </source>
</evidence>
<evidence type="ECO:0000256" key="1">
    <source>
        <dbReference type="ARBA" id="ARBA00004141"/>
    </source>
</evidence>
<name>A0AAV1C1H4_OLDCO</name>
<feature type="transmembrane region" description="Helical" evidence="8">
    <location>
        <begin position="439"/>
        <end position="462"/>
    </location>
</feature>
<evidence type="ECO:0000256" key="6">
    <source>
        <dbReference type="ARBA" id="ARBA00023136"/>
    </source>
</evidence>
<keyword evidence="11" id="KW-1185">Reference proteome</keyword>
<feature type="repeat" description="ANK" evidence="7">
    <location>
        <begin position="342"/>
        <end position="375"/>
    </location>
</feature>
<dbReference type="EMBL" id="OX459118">
    <property type="protein sequence ID" value="CAI9089425.1"/>
    <property type="molecule type" value="Genomic_DNA"/>
</dbReference>
<evidence type="ECO:0000256" key="7">
    <source>
        <dbReference type="PROSITE-ProRule" id="PRU00023"/>
    </source>
</evidence>
<dbReference type="Gene3D" id="1.25.40.20">
    <property type="entry name" value="Ankyrin repeat-containing domain"/>
    <property type="match status" value="1"/>
</dbReference>
<evidence type="ECO:0000256" key="4">
    <source>
        <dbReference type="ARBA" id="ARBA00022989"/>
    </source>
</evidence>
<reference evidence="10" key="1">
    <citation type="submission" date="2023-03" db="EMBL/GenBank/DDBJ databases">
        <authorList>
            <person name="Julca I."/>
        </authorList>
    </citation>
    <scope>NUCLEOTIDE SEQUENCE</scope>
</reference>
<dbReference type="SUPFAM" id="SSF48403">
    <property type="entry name" value="Ankyrin repeat"/>
    <property type="match status" value="1"/>
</dbReference>
<dbReference type="AlphaFoldDB" id="A0AAV1C1H4"/>
<dbReference type="PANTHER" id="PTHR24186:SF46">
    <property type="entry name" value="PROTEIN ACCELERATED CELL DEATH 6-LIKE"/>
    <property type="match status" value="1"/>
</dbReference>
<dbReference type="InterPro" id="IPR002110">
    <property type="entry name" value="Ankyrin_rpt"/>
</dbReference>
<feature type="transmembrane region" description="Helical" evidence="8">
    <location>
        <begin position="520"/>
        <end position="543"/>
    </location>
</feature>
<dbReference type="Pfam" id="PF00023">
    <property type="entry name" value="Ank"/>
    <property type="match status" value="1"/>
</dbReference>
<keyword evidence="4 8" id="KW-1133">Transmembrane helix</keyword>
<dbReference type="InterPro" id="IPR036770">
    <property type="entry name" value="Ankyrin_rpt-contain_sf"/>
</dbReference>
<evidence type="ECO:0000313" key="10">
    <source>
        <dbReference type="EMBL" id="CAI9089425.1"/>
    </source>
</evidence>
<comment type="subcellular location">
    <subcellularLocation>
        <location evidence="1">Membrane</location>
        <topology evidence="1">Multi-pass membrane protein</topology>
    </subcellularLocation>
</comment>
<keyword evidence="5 7" id="KW-0040">ANK repeat</keyword>
<evidence type="ECO:0000256" key="5">
    <source>
        <dbReference type="ARBA" id="ARBA00023043"/>
    </source>
</evidence>
<evidence type="ECO:0000256" key="3">
    <source>
        <dbReference type="ARBA" id="ARBA00022737"/>
    </source>
</evidence>
<feature type="transmembrane region" description="Helical" evidence="8">
    <location>
        <begin position="482"/>
        <end position="508"/>
    </location>
</feature>
<dbReference type="PANTHER" id="PTHR24186">
    <property type="entry name" value="PROTEIN PHOSPHATASE 1 REGULATORY SUBUNIT"/>
    <property type="match status" value="1"/>
</dbReference>
<dbReference type="GO" id="GO:0005886">
    <property type="term" value="C:plasma membrane"/>
    <property type="evidence" value="ECO:0007669"/>
    <property type="project" value="TreeGrafter"/>
</dbReference>
<keyword evidence="6 8" id="KW-0472">Membrane</keyword>
<dbReference type="PROSITE" id="PS50297">
    <property type="entry name" value="ANK_REP_REGION"/>
    <property type="match status" value="3"/>
</dbReference>
<dbReference type="InterPro" id="IPR026961">
    <property type="entry name" value="PGG_dom"/>
</dbReference>
<protein>
    <submittedName>
        <fullName evidence="10">OLC1v1023997C1</fullName>
    </submittedName>
</protein>
<keyword evidence="2 8" id="KW-0812">Transmembrane</keyword>
<dbReference type="Pfam" id="PF12796">
    <property type="entry name" value="Ank_2"/>
    <property type="match status" value="3"/>
</dbReference>
<dbReference type="Pfam" id="PF13857">
    <property type="entry name" value="Ank_5"/>
    <property type="match status" value="1"/>
</dbReference>
<proteinExistence type="predicted"/>
<evidence type="ECO:0000259" key="9">
    <source>
        <dbReference type="Pfam" id="PF13962"/>
    </source>
</evidence>
<feature type="repeat" description="ANK" evidence="7">
    <location>
        <begin position="136"/>
        <end position="168"/>
    </location>
</feature>
<feature type="domain" description="PGG" evidence="9">
    <location>
        <begin position="433"/>
        <end position="543"/>
    </location>
</feature>
<accession>A0AAV1C1H4</accession>
<feature type="repeat" description="ANK" evidence="7">
    <location>
        <begin position="272"/>
        <end position="294"/>
    </location>
</feature>
<evidence type="ECO:0000256" key="2">
    <source>
        <dbReference type="ARBA" id="ARBA00022692"/>
    </source>
</evidence>
<keyword evidence="3" id="KW-0677">Repeat</keyword>
<dbReference type="Proteomes" id="UP001161247">
    <property type="component" value="Chromosome 1"/>
</dbReference>
<dbReference type="PROSITE" id="PS50088">
    <property type="entry name" value="ANK_REPEAT"/>
    <property type="match status" value="3"/>
</dbReference>
<feature type="transmembrane region" description="Helical" evidence="8">
    <location>
        <begin position="549"/>
        <end position="570"/>
    </location>
</feature>
<dbReference type="Pfam" id="PF13962">
    <property type="entry name" value="PGG"/>
    <property type="match status" value="1"/>
</dbReference>
<evidence type="ECO:0000313" key="11">
    <source>
        <dbReference type="Proteomes" id="UP001161247"/>
    </source>
</evidence>
<sequence>MSVPVDPNLLEENDDGEAHGVTKTMEPELYKATVGGDILEFVMAMENWAVNRHHCLSALCVPLGPQKNTVLHLATSCGHHEIVKLLCKDLPDLIAEKDARGDTALHIAARAGDGMLILLLTGSDYAGCVLGETNDAGNTPLHEALQYHHEDVARILVQKNRNLSYSVNREGKSVMYLAAEAGYAAITRLLVENPVGYCNVSEKDKDKSPLIAAIRGRNIEVLKLLWWKDHSSFIKRNKGRNPLHYAACTGFTEGAEFLLEQFYSFAYWTDKQGLFPIHVAAIQGHVEIIRMMLQLRPDSGELLTPQRQNILHLAAKCGKVKAFDAMVMLPELEKLLNARDDDGNTPLHVATIYGHPKVVSTLMWDNRVNLKVENNEGLTAHDIAEEQMKPEMLSFRKHMTWMALRLVDTPRAPNTIFNKTMHPIIGNHSKNTENFRDKVNVILLVATLVATVTFTAGFTVPGGTNNSDPDQGIANMLEKVKFQAFVICDSLAMYISIIVAVILLWAQLADQKSMYVALKLALPLLGIALAMMSIAFMAGMYLVVSKLGWLAKLVLLLGSHFVVVLGLLFLPLCFLGSSNYRMLRFISYYPFSLMLYALGNYAENEAEE</sequence>
<organism evidence="10 11">
    <name type="scientific">Oldenlandia corymbosa var. corymbosa</name>
    <dbReference type="NCBI Taxonomy" id="529605"/>
    <lineage>
        <taxon>Eukaryota</taxon>
        <taxon>Viridiplantae</taxon>
        <taxon>Streptophyta</taxon>
        <taxon>Embryophyta</taxon>
        <taxon>Tracheophyta</taxon>
        <taxon>Spermatophyta</taxon>
        <taxon>Magnoliopsida</taxon>
        <taxon>eudicotyledons</taxon>
        <taxon>Gunneridae</taxon>
        <taxon>Pentapetalae</taxon>
        <taxon>asterids</taxon>
        <taxon>lamiids</taxon>
        <taxon>Gentianales</taxon>
        <taxon>Rubiaceae</taxon>
        <taxon>Rubioideae</taxon>
        <taxon>Spermacoceae</taxon>
        <taxon>Hedyotis-Oldenlandia complex</taxon>
        <taxon>Oldenlandia</taxon>
    </lineage>
</organism>
<gene>
    <name evidence="10" type="ORF">OLC1_LOCUS1771</name>
</gene>
<dbReference type="SMART" id="SM00248">
    <property type="entry name" value="ANK"/>
    <property type="match status" value="8"/>
</dbReference>